<proteinExistence type="predicted"/>
<protein>
    <submittedName>
        <fullName evidence="1">Uncharacterized protein</fullName>
    </submittedName>
</protein>
<organism evidence="1 2">
    <name type="scientific">Rhizophagus irregularis</name>
    <dbReference type="NCBI Taxonomy" id="588596"/>
    <lineage>
        <taxon>Eukaryota</taxon>
        <taxon>Fungi</taxon>
        <taxon>Fungi incertae sedis</taxon>
        <taxon>Mucoromycota</taxon>
        <taxon>Glomeromycotina</taxon>
        <taxon>Glomeromycetes</taxon>
        <taxon>Glomerales</taxon>
        <taxon>Glomeraceae</taxon>
        <taxon>Rhizophagus</taxon>
    </lineage>
</organism>
<dbReference type="VEuPathDB" id="FungiDB:FUN_025169"/>
<dbReference type="VEuPathDB" id="FungiDB:RhiirA1_427010"/>
<sequence length="81" mass="9343">MDDNNITINCLIAPIGKLMNILCIKVMQSITIHRGGHYSKLETAIQTGSVIEMEMDMHDDFINIFTEEPKAEHFHFTFYPK</sequence>
<reference evidence="1 2" key="2">
    <citation type="submission" date="2017-10" db="EMBL/GenBank/DDBJ databases">
        <title>Extensive intraspecific genome diversity in a model arbuscular mycorrhizal fungus.</title>
        <authorList>
            <person name="Chen E.C.H."/>
            <person name="Morin E."/>
            <person name="Baudet D."/>
            <person name="Noel J."/>
            <person name="Ndikumana S."/>
            <person name="Charron P."/>
            <person name="St-Onge C."/>
            <person name="Giorgi J."/>
            <person name="Grigoriev I.V."/>
            <person name="Roux C."/>
            <person name="Martin F.M."/>
            <person name="Corradi N."/>
        </authorList>
    </citation>
    <scope>NUCLEOTIDE SEQUENCE [LARGE SCALE GENOMIC DNA]</scope>
    <source>
        <strain evidence="1 2">C2</strain>
    </source>
</reference>
<dbReference type="Proteomes" id="UP000233469">
    <property type="component" value="Unassembled WGS sequence"/>
</dbReference>
<gene>
    <name evidence="1" type="ORF">RhiirC2_761843</name>
</gene>
<evidence type="ECO:0000313" key="2">
    <source>
        <dbReference type="Proteomes" id="UP000233469"/>
    </source>
</evidence>
<dbReference type="EMBL" id="LLXL01002600">
    <property type="protein sequence ID" value="PKK60401.1"/>
    <property type="molecule type" value="Genomic_DNA"/>
</dbReference>
<dbReference type="VEuPathDB" id="FungiDB:RhiirFUN_005292"/>
<comment type="caution">
    <text evidence="1">The sequence shown here is derived from an EMBL/GenBank/DDBJ whole genome shotgun (WGS) entry which is preliminary data.</text>
</comment>
<dbReference type="AlphaFoldDB" id="A0A2N1MFJ1"/>
<reference evidence="1 2" key="1">
    <citation type="submission" date="2016-04" db="EMBL/GenBank/DDBJ databases">
        <title>Genome analyses suggest a sexual origin of heterokaryosis in a supposedly ancient asexual fungus.</title>
        <authorList>
            <person name="Ropars J."/>
            <person name="Sedzielewska K."/>
            <person name="Noel J."/>
            <person name="Charron P."/>
            <person name="Farinelli L."/>
            <person name="Marton T."/>
            <person name="Kruger M."/>
            <person name="Pelin A."/>
            <person name="Brachmann A."/>
            <person name="Corradi N."/>
        </authorList>
    </citation>
    <scope>NUCLEOTIDE SEQUENCE [LARGE SCALE GENOMIC DNA]</scope>
    <source>
        <strain evidence="1 2">C2</strain>
    </source>
</reference>
<evidence type="ECO:0000313" key="1">
    <source>
        <dbReference type="EMBL" id="PKK60401.1"/>
    </source>
</evidence>
<accession>A0A2N1MFJ1</accession>
<name>A0A2N1MFJ1_9GLOM</name>